<dbReference type="GO" id="GO:0051301">
    <property type="term" value="P:cell division"/>
    <property type="evidence" value="ECO:0007669"/>
    <property type="project" value="UniProtKB-UniRule"/>
</dbReference>
<evidence type="ECO:0000256" key="7">
    <source>
        <dbReference type="ARBA" id="ARBA00051722"/>
    </source>
</evidence>
<feature type="compositionally biased region" description="Low complexity" evidence="9">
    <location>
        <begin position="23"/>
        <end position="34"/>
    </location>
</feature>
<dbReference type="GO" id="GO:0110032">
    <property type="term" value="P:positive regulation of G2/MI transition of meiotic cell cycle"/>
    <property type="evidence" value="ECO:0007669"/>
    <property type="project" value="TreeGrafter"/>
</dbReference>
<dbReference type="GO" id="GO:0004725">
    <property type="term" value="F:protein tyrosine phosphatase activity"/>
    <property type="evidence" value="ECO:0007669"/>
    <property type="project" value="UniProtKB-UniRule"/>
</dbReference>
<dbReference type="GO" id="GO:0000086">
    <property type="term" value="P:G2/M transition of mitotic cell cycle"/>
    <property type="evidence" value="ECO:0007669"/>
    <property type="project" value="TreeGrafter"/>
</dbReference>
<dbReference type="SUPFAM" id="SSF52821">
    <property type="entry name" value="Rhodanese/Cell cycle control phosphatase"/>
    <property type="match status" value="1"/>
</dbReference>
<dbReference type="InterPro" id="IPR001763">
    <property type="entry name" value="Rhodanese-like_dom"/>
</dbReference>
<protein>
    <recommendedName>
        <fullName evidence="8">M-phase inducer phosphatase</fullName>
        <ecNumber evidence="8">3.1.3.48</ecNumber>
    </recommendedName>
</protein>
<feature type="domain" description="Rhodanese" evidence="10">
    <location>
        <begin position="491"/>
        <end position="603"/>
    </location>
</feature>
<reference evidence="11 12" key="1">
    <citation type="submission" date="2024-05" db="EMBL/GenBank/DDBJ databases">
        <authorList>
            <person name="Wallberg A."/>
        </authorList>
    </citation>
    <scope>NUCLEOTIDE SEQUENCE [LARGE SCALE GENOMIC DNA]</scope>
</reference>
<keyword evidence="6 8" id="KW-0131">Cell cycle</keyword>
<organism evidence="11 12">
    <name type="scientific">Meganyctiphanes norvegica</name>
    <name type="common">Northern krill</name>
    <name type="synonym">Thysanopoda norvegica</name>
    <dbReference type="NCBI Taxonomy" id="48144"/>
    <lineage>
        <taxon>Eukaryota</taxon>
        <taxon>Metazoa</taxon>
        <taxon>Ecdysozoa</taxon>
        <taxon>Arthropoda</taxon>
        <taxon>Crustacea</taxon>
        <taxon>Multicrustacea</taxon>
        <taxon>Malacostraca</taxon>
        <taxon>Eumalacostraca</taxon>
        <taxon>Eucarida</taxon>
        <taxon>Euphausiacea</taxon>
        <taxon>Euphausiidae</taxon>
        <taxon>Meganyctiphanes</taxon>
    </lineage>
</organism>
<keyword evidence="2 8" id="KW-0132">Cell division</keyword>
<gene>
    <name evidence="11" type="ORF">MNOR_LOCUS21288</name>
</gene>
<dbReference type="InterPro" id="IPR000751">
    <property type="entry name" value="MPI_Phosphatase"/>
</dbReference>
<comment type="catalytic activity">
    <reaction evidence="7 8">
        <text>O-phospho-L-tyrosyl-[protein] + H2O = L-tyrosyl-[protein] + phosphate</text>
        <dbReference type="Rhea" id="RHEA:10684"/>
        <dbReference type="Rhea" id="RHEA-COMP:10136"/>
        <dbReference type="Rhea" id="RHEA-COMP:20101"/>
        <dbReference type="ChEBI" id="CHEBI:15377"/>
        <dbReference type="ChEBI" id="CHEBI:43474"/>
        <dbReference type="ChEBI" id="CHEBI:46858"/>
        <dbReference type="ChEBI" id="CHEBI:61978"/>
        <dbReference type="EC" id="3.1.3.48"/>
    </reaction>
</comment>
<dbReference type="PRINTS" id="PR00716">
    <property type="entry name" value="MPIPHPHTASE"/>
</dbReference>
<evidence type="ECO:0000256" key="8">
    <source>
        <dbReference type="RuleBase" id="RU368028"/>
    </source>
</evidence>
<keyword evidence="5 8" id="KW-0904">Protein phosphatase</keyword>
<sequence length="651" mass="72519">MSGSDLYRSLLRGKQELAPRGGPMSPMSSLALSLHQRAKLTQNTPKRALSMPNSEIASTCFSTGPKLSKNIFQDSSEMKSPSRRLFSSPSREDKFPSRRVPSRDKENASSPYFSPSRSSKPKRPFASPLKDVKNTCLRNLNFSPFKKIFSPSKIHSNTPDKINTPEDCDASSQDSGYSSEKKYDGRNLCIPMECAPRKLNLDLSPPKSKTLQTFGKSTISESRLSSRSFSSLSMTDDEDTILMDLMNEDGSADENQPTGFSTLLSAPIKSSSSAITAQTLFSPKSYAKPDVQRKITLFGQPQFSIKKSISMMDTTPFRTALNFNTSPISSRVPVVPLKIKKDSPDSSTFKRPQPPIDLKIVDNKRRKIEIPSCVKTGSTTIPTIPKTSNSEIRNFIFPLPVSRQSSLPTPALPTPAGLPSQEKQKLFRSNSESQVSIMKALSKTANTQEKLTGDLSRPIALPTIESGENPDLPSITSETLAALINGKYNDKINSYKVIDCRYPYEFDGGHIQGADSWHNPQMVHDHLAKQKCTPVIPAEDQKRDILIFHCEFSQKRGPYAQRMLRSEDRTANYASYPALKFPEMYLLEGGYKVFYKQYPKLCTPEGYVQMVDQKHSEDYKHFRAKSKSWATESRKGSGRIPPGTAIKKLGL</sequence>
<evidence type="ECO:0000313" key="12">
    <source>
        <dbReference type="Proteomes" id="UP001497623"/>
    </source>
</evidence>
<dbReference type="PANTHER" id="PTHR10828:SF17">
    <property type="entry name" value="PROTEIN-TYROSINE-PHOSPHATASE"/>
    <property type="match status" value="1"/>
</dbReference>
<keyword evidence="3 8" id="KW-0498">Mitosis</keyword>
<dbReference type="EC" id="3.1.3.48" evidence="8"/>
<keyword evidence="12" id="KW-1185">Reference proteome</keyword>
<dbReference type="CDD" id="cd01530">
    <property type="entry name" value="Cdc25"/>
    <property type="match status" value="1"/>
</dbReference>
<evidence type="ECO:0000256" key="4">
    <source>
        <dbReference type="ARBA" id="ARBA00022801"/>
    </source>
</evidence>
<feature type="compositionally biased region" description="Basic and acidic residues" evidence="9">
    <location>
        <begin position="90"/>
        <end position="107"/>
    </location>
</feature>
<dbReference type="GO" id="GO:0005634">
    <property type="term" value="C:nucleus"/>
    <property type="evidence" value="ECO:0007669"/>
    <property type="project" value="TreeGrafter"/>
</dbReference>
<evidence type="ECO:0000256" key="6">
    <source>
        <dbReference type="ARBA" id="ARBA00023306"/>
    </source>
</evidence>
<evidence type="ECO:0000256" key="5">
    <source>
        <dbReference type="ARBA" id="ARBA00022912"/>
    </source>
</evidence>
<dbReference type="GO" id="GO:0005737">
    <property type="term" value="C:cytoplasm"/>
    <property type="evidence" value="ECO:0007669"/>
    <property type="project" value="TreeGrafter"/>
</dbReference>
<feature type="region of interest" description="Disordered" evidence="9">
    <location>
        <begin position="70"/>
        <end position="130"/>
    </location>
</feature>
<comment type="similarity">
    <text evidence="1 8">Belongs to the MPI phosphatase family.</text>
</comment>
<evidence type="ECO:0000256" key="9">
    <source>
        <dbReference type="SAM" id="MobiDB-lite"/>
    </source>
</evidence>
<dbReference type="SMART" id="SM00450">
    <property type="entry name" value="RHOD"/>
    <property type="match status" value="1"/>
</dbReference>
<name>A0AAV2R9F5_MEGNR</name>
<feature type="region of interest" description="Disordered" evidence="9">
    <location>
        <begin position="153"/>
        <end position="181"/>
    </location>
</feature>
<dbReference type="AlphaFoldDB" id="A0AAV2R9F5"/>
<dbReference type="Gene3D" id="3.40.250.10">
    <property type="entry name" value="Rhodanese-like domain"/>
    <property type="match status" value="1"/>
</dbReference>
<dbReference type="Proteomes" id="UP001497623">
    <property type="component" value="Unassembled WGS sequence"/>
</dbReference>
<evidence type="ECO:0000256" key="1">
    <source>
        <dbReference type="ARBA" id="ARBA00011065"/>
    </source>
</evidence>
<comment type="caution">
    <text evidence="11">The sequence shown here is derived from an EMBL/GenBank/DDBJ whole genome shotgun (WGS) entry which is preliminary data.</text>
</comment>
<dbReference type="PROSITE" id="PS50206">
    <property type="entry name" value="RHODANESE_3"/>
    <property type="match status" value="1"/>
</dbReference>
<feature type="compositionally biased region" description="Polar residues" evidence="9">
    <location>
        <begin position="39"/>
        <end position="53"/>
    </location>
</feature>
<keyword evidence="4 8" id="KW-0378">Hydrolase</keyword>
<feature type="region of interest" description="Disordered" evidence="9">
    <location>
        <begin position="1"/>
        <end position="53"/>
    </location>
</feature>
<dbReference type="EMBL" id="CAXKWB010017048">
    <property type="protein sequence ID" value="CAL4117793.1"/>
    <property type="molecule type" value="Genomic_DNA"/>
</dbReference>
<dbReference type="FunFam" id="3.40.250.10:FF:000021">
    <property type="entry name" value="M-phase inducer phosphatase cdc-25.2"/>
    <property type="match status" value="1"/>
</dbReference>
<accession>A0AAV2R9F5</accession>
<dbReference type="PANTHER" id="PTHR10828">
    <property type="entry name" value="M-PHASE INDUCER PHOSPHATASE DUAL SPECIFICITY PHOSPHATASE CDC25"/>
    <property type="match status" value="1"/>
</dbReference>
<dbReference type="GO" id="GO:0010971">
    <property type="term" value="P:positive regulation of G2/M transition of mitotic cell cycle"/>
    <property type="evidence" value="ECO:0007669"/>
    <property type="project" value="TreeGrafter"/>
</dbReference>
<evidence type="ECO:0000256" key="3">
    <source>
        <dbReference type="ARBA" id="ARBA00022776"/>
    </source>
</evidence>
<evidence type="ECO:0000259" key="10">
    <source>
        <dbReference type="PROSITE" id="PS50206"/>
    </source>
</evidence>
<feature type="compositionally biased region" description="Polar residues" evidence="9">
    <location>
        <begin position="70"/>
        <end position="79"/>
    </location>
</feature>
<comment type="function">
    <text evidence="8">Tyrosine protein phosphatase which functions as a dosage-dependent inducer of mitotic progression.</text>
</comment>
<evidence type="ECO:0000256" key="2">
    <source>
        <dbReference type="ARBA" id="ARBA00022618"/>
    </source>
</evidence>
<dbReference type="Pfam" id="PF00581">
    <property type="entry name" value="Rhodanese"/>
    <property type="match status" value="1"/>
</dbReference>
<dbReference type="InterPro" id="IPR036873">
    <property type="entry name" value="Rhodanese-like_dom_sf"/>
</dbReference>
<proteinExistence type="inferred from homology"/>
<evidence type="ECO:0000313" key="11">
    <source>
        <dbReference type="EMBL" id="CAL4117793.1"/>
    </source>
</evidence>
<feature type="compositionally biased region" description="Low complexity" evidence="9">
    <location>
        <begin position="108"/>
        <end position="128"/>
    </location>
</feature>